<dbReference type="Gene3D" id="3.30.1150.10">
    <property type="match status" value="1"/>
</dbReference>
<dbReference type="PROSITE" id="PS52015">
    <property type="entry name" value="TONB_CTD"/>
    <property type="match status" value="1"/>
</dbReference>
<evidence type="ECO:0000256" key="7">
    <source>
        <dbReference type="ARBA" id="ARBA00022927"/>
    </source>
</evidence>
<protein>
    <submittedName>
        <fullName evidence="13">TonB family protein</fullName>
    </submittedName>
</protein>
<keyword evidence="8 11" id="KW-1133">Transmembrane helix</keyword>
<comment type="similarity">
    <text evidence="2">Belongs to the TonB family.</text>
</comment>
<evidence type="ECO:0000256" key="4">
    <source>
        <dbReference type="ARBA" id="ARBA00022475"/>
    </source>
</evidence>
<evidence type="ECO:0000256" key="10">
    <source>
        <dbReference type="SAM" id="MobiDB-lite"/>
    </source>
</evidence>
<sequence length="244" mass="25311">MNYDHARRVLFAAFSLSLLLHLLLIFGWGWQRPVPPTMAQAAMQVVVSARPVAASQPAAAMQSPAPPKSTIPPLSPAPARTQPKLVAPAVLAVEKPALQQEAAPAVSSSVPALAVASAPVRESASAAVAARDSGKDRASDVAEGVSADGLRQYRIELASAARRFRAYPALARARGWEGVAQVVVSVSAEGGLPAVKLARTSGHGVLDEQAVEMLSHAAAATPVPASLLGRSFAVPMPIRFSLEE</sequence>
<dbReference type="AlphaFoldDB" id="A0A9D7JYH6"/>
<dbReference type="EMBL" id="JADJUC010000002">
    <property type="protein sequence ID" value="MBK8523084.1"/>
    <property type="molecule type" value="Genomic_DNA"/>
</dbReference>
<evidence type="ECO:0000259" key="12">
    <source>
        <dbReference type="PROSITE" id="PS52015"/>
    </source>
</evidence>
<evidence type="ECO:0000256" key="1">
    <source>
        <dbReference type="ARBA" id="ARBA00004383"/>
    </source>
</evidence>
<feature type="transmembrane region" description="Helical" evidence="11">
    <location>
        <begin position="9"/>
        <end position="30"/>
    </location>
</feature>
<evidence type="ECO:0000256" key="9">
    <source>
        <dbReference type="ARBA" id="ARBA00023136"/>
    </source>
</evidence>
<keyword evidence="7" id="KW-0653">Protein transport</keyword>
<evidence type="ECO:0000313" key="13">
    <source>
        <dbReference type="EMBL" id="MBK8523084.1"/>
    </source>
</evidence>
<dbReference type="NCBIfam" id="TIGR01352">
    <property type="entry name" value="tonB_Cterm"/>
    <property type="match status" value="1"/>
</dbReference>
<dbReference type="Proteomes" id="UP000886689">
    <property type="component" value="Unassembled WGS sequence"/>
</dbReference>
<evidence type="ECO:0000256" key="11">
    <source>
        <dbReference type="SAM" id="Phobius"/>
    </source>
</evidence>
<dbReference type="GO" id="GO:0005886">
    <property type="term" value="C:plasma membrane"/>
    <property type="evidence" value="ECO:0007669"/>
    <property type="project" value="UniProtKB-SubCell"/>
</dbReference>
<evidence type="ECO:0000313" key="14">
    <source>
        <dbReference type="Proteomes" id="UP000886689"/>
    </source>
</evidence>
<comment type="caution">
    <text evidence="13">The sequence shown here is derived from an EMBL/GenBank/DDBJ whole genome shotgun (WGS) entry which is preliminary data.</text>
</comment>
<dbReference type="GO" id="GO:0015031">
    <property type="term" value="P:protein transport"/>
    <property type="evidence" value="ECO:0007669"/>
    <property type="project" value="UniProtKB-KW"/>
</dbReference>
<evidence type="ECO:0000256" key="3">
    <source>
        <dbReference type="ARBA" id="ARBA00022448"/>
    </source>
</evidence>
<feature type="compositionally biased region" description="Pro residues" evidence="10">
    <location>
        <begin position="64"/>
        <end position="76"/>
    </location>
</feature>
<evidence type="ECO:0000256" key="8">
    <source>
        <dbReference type="ARBA" id="ARBA00022989"/>
    </source>
</evidence>
<dbReference type="InterPro" id="IPR037682">
    <property type="entry name" value="TonB_C"/>
</dbReference>
<comment type="subcellular location">
    <subcellularLocation>
        <location evidence="1">Cell inner membrane</location>
        <topology evidence="1">Single-pass membrane protein</topology>
        <orientation evidence="1">Periplasmic side</orientation>
    </subcellularLocation>
</comment>
<proteinExistence type="inferred from homology"/>
<keyword evidence="3" id="KW-0813">Transport</keyword>
<keyword evidence="9 11" id="KW-0472">Membrane</keyword>
<accession>A0A9D7JYH6</accession>
<feature type="region of interest" description="Disordered" evidence="10">
    <location>
        <begin position="58"/>
        <end position="78"/>
    </location>
</feature>
<evidence type="ECO:0000256" key="5">
    <source>
        <dbReference type="ARBA" id="ARBA00022519"/>
    </source>
</evidence>
<evidence type="ECO:0000256" key="6">
    <source>
        <dbReference type="ARBA" id="ARBA00022692"/>
    </source>
</evidence>
<gene>
    <name evidence="13" type="ORF">IPL58_02545</name>
</gene>
<evidence type="ECO:0000256" key="2">
    <source>
        <dbReference type="ARBA" id="ARBA00006555"/>
    </source>
</evidence>
<keyword evidence="5" id="KW-0997">Cell inner membrane</keyword>
<reference evidence="13" key="1">
    <citation type="submission" date="2020-10" db="EMBL/GenBank/DDBJ databases">
        <title>Connecting structure to function with the recovery of over 1000 high-quality activated sludge metagenome-assembled genomes encoding full-length rRNA genes using long-read sequencing.</title>
        <authorList>
            <person name="Singleton C.M."/>
            <person name="Petriglieri F."/>
            <person name="Kristensen J.M."/>
            <person name="Kirkegaard R.H."/>
            <person name="Michaelsen T.Y."/>
            <person name="Andersen M.H."/>
            <person name="Karst S.M."/>
            <person name="Dueholm M.S."/>
            <person name="Nielsen P.H."/>
            <person name="Albertsen M."/>
        </authorList>
    </citation>
    <scope>NUCLEOTIDE SEQUENCE</scope>
    <source>
        <strain evidence="13">Hirt_18-Q3-R61-65_BATAC.395</strain>
    </source>
</reference>
<keyword evidence="4" id="KW-1003">Cell membrane</keyword>
<dbReference type="GO" id="GO:0055085">
    <property type="term" value="P:transmembrane transport"/>
    <property type="evidence" value="ECO:0007669"/>
    <property type="project" value="InterPro"/>
</dbReference>
<dbReference type="SUPFAM" id="SSF74653">
    <property type="entry name" value="TolA/TonB C-terminal domain"/>
    <property type="match status" value="1"/>
</dbReference>
<keyword evidence="6 11" id="KW-0812">Transmembrane</keyword>
<dbReference type="InterPro" id="IPR051045">
    <property type="entry name" value="TonB-dependent_transducer"/>
</dbReference>
<dbReference type="InterPro" id="IPR006260">
    <property type="entry name" value="TonB/TolA_C"/>
</dbReference>
<dbReference type="Pfam" id="PF03544">
    <property type="entry name" value="TonB_C"/>
    <property type="match status" value="1"/>
</dbReference>
<dbReference type="PANTHER" id="PTHR33446">
    <property type="entry name" value="PROTEIN TONB-RELATED"/>
    <property type="match status" value="1"/>
</dbReference>
<organism evidence="13 14">
    <name type="scientific">Candidatus Proximibacter danicus</name>
    <dbReference type="NCBI Taxonomy" id="2954365"/>
    <lineage>
        <taxon>Bacteria</taxon>
        <taxon>Pseudomonadati</taxon>
        <taxon>Pseudomonadota</taxon>
        <taxon>Betaproteobacteria</taxon>
        <taxon>Candidatus Proximibacter</taxon>
    </lineage>
</organism>
<dbReference type="PANTHER" id="PTHR33446:SF13">
    <property type="entry name" value="TONB PROTEIN"/>
    <property type="match status" value="1"/>
</dbReference>
<name>A0A9D7JYH6_9PROT</name>
<feature type="domain" description="TonB C-terminal" evidence="12">
    <location>
        <begin position="152"/>
        <end position="244"/>
    </location>
</feature>